<organism evidence="1 2">
    <name type="scientific">Leptospira interrogans str. 2006001854</name>
    <dbReference type="NCBI Taxonomy" id="1001590"/>
    <lineage>
        <taxon>Bacteria</taxon>
        <taxon>Pseudomonadati</taxon>
        <taxon>Spirochaetota</taxon>
        <taxon>Spirochaetia</taxon>
        <taxon>Leptospirales</taxon>
        <taxon>Leptospiraceae</taxon>
        <taxon>Leptospira</taxon>
    </lineage>
</organism>
<reference evidence="1 2" key="1">
    <citation type="submission" date="2013-01" db="EMBL/GenBank/DDBJ databases">
        <authorList>
            <person name="Harkins D.M."/>
            <person name="Durkin A.S."/>
            <person name="Brinkac L.M."/>
            <person name="Haft D.H."/>
            <person name="Selengut J.D."/>
            <person name="Sanka R."/>
            <person name="DePew J."/>
            <person name="Purushe J."/>
            <person name="Hospenthal D.R."/>
            <person name="Murray C.K."/>
            <person name="Pimentel G."/>
            <person name="Wasfy M."/>
            <person name="Parker T."/>
            <person name="Miller R.S."/>
            <person name="Vinetz J.M."/>
            <person name="Sutton G.G."/>
            <person name="Nierman W.C."/>
            <person name="Fouts D.E."/>
        </authorList>
    </citation>
    <scope>NUCLEOTIDE SEQUENCE [LARGE SCALE GENOMIC DNA]</scope>
    <source>
        <strain evidence="1 2">2006001854</strain>
    </source>
</reference>
<name>M6GGF3_LEPIR</name>
<evidence type="ECO:0000313" key="1">
    <source>
        <dbReference type="EMBL" id="EMM84068.1"/>
    </source>
</evidence>
<sequence>MINSSDRRNDHRITTIRLKMKVDPTKFIKREEALKVWLRKNNQSLFLDNMERILNDLPKEEITEKFKFGLKSALIHCCHDQKIRELNFIWHNVSDHVSPAYAVGKDLVVDHQIHTENHFDSLKEIPKIETISNHGVTIELDFSLPTDVAINSYIKNLLPEILDMAMRLDDHRIRWNIVESFTDIVHIWNYKIGFEVCEELNHKNTRLNELKLQSPFWITLNEFDRWPVPIFVFSDF</sequence>
<protein>
    <submittedName>
        <fullName evidence="1">Uncharacterized protein</fullName>
    </submittedName>
</protein>
<proteinExistence type="predicted"/>
<dbReference type="NCBIfam" id="NF047680">
    <property type="entry name" value="LIC13197_LIC10919_LIC10469_fam"/>
    <property type="match status" value="1"/>
</dbReference>
<dbReference type="AlphaFoldDB" id="M6GGF3"/>
<evidence type="ECO:0000313" key="2">
    <source>
        <dbReference type="Proteomes" id="UP000012128"/>
    </source>
</evidence>
<dbReference type="EMBL" id="AFLW02000031">
    <property type="protein sequence ID" value="EMM84068.1"/>
    <property type="molecule type" value="Genomic_DNA"/>
</dbReference>
<dbReference type="Proteomes" id="UP000012128">
    <property type="component" value="Unassembled WGS sequence"/>
</dbReference>
<accession>M6GGF3</accession>
<comment type="caution">
    <text evidence="1">The sequence shown here is derived from an EMBL/GenBank/DDBJ whole genome shotgun (WGS) entry which is preliminary data.</text>
</comment>
<gene>
    <name evidence="1" type="ORF">LEP1GSC037_2865</name>
</gene>